<evidence type="ECO:0000256" key="7">
    <source>
        <dbReference type="ARBA" id="ARBA00057608"/>
    </source>
</evidence>
<dbReference type="InterPro" id="IPR011257">
    <property type="entry name" value="DNA_glycosylase"/>
</dbReference>
<dbReference type="GO" id="GO:0046872">
    <property type="term" value="F:metal ion binding"/>
    <property type="evidence" value="ECO:0007669"/>
    <property type="project" value="UniProtKB-KW"/>
</dbReference>
<evidence type="ECO:0000256" key="6">
    <source>
        <dbReference type="ARBA" id="ARBA00052558"/>
    </source>
</evidence>
<comment type="catalytic activity">
    <reaction evidence="6">
        <text>Hydrolysis of alkylated DNA, releasing 3-methyladenine.</text>
        <dbReference type="EC" id="3.2.2.20"/>
    </reaction>
</comment>
<evidence type="ECO:0000256" key="5">
    <source>
        <dbReference type="ARBA" id="ARBA00023204"/>
    </source>
</evidence>
<gene>
    <name evidence="10" type="ORF">A3C90_04140</name>
</gene>
<feature type="binding site" evidence="9">
    <location>
        <position position="167"/>
    </location>
    <ligand>
        <name>Zn(2+)</name>
        <dbReference type="ChEBI" id="CHEBI:29105"/>
    </ligand>
</feature>
<dbReference type="PANTHER" id="PTHR31116">
    <property type="entry name" value="OS04G0501200 PROTEIN"/>
    <property type="match status" value="1"/>
</dbReference>
<dbReference type="Proteomes" id="UP000177457">
    <property type="component" value="Unassembled WGS sequence"/>
</dbReference>
<evidence type="ECO:0000256" key="8">
    <source>
        <dbReference type="ARBA" id="ARBA00066766"/>
    </source>
</evidence>
<sequence>MMTYHDKEWGVPVHDDRALFEFLILEGAQAGLTWQTVLNKRENYRKAFSGFNAKKIARYGAKDVKRLLADAGIIRNRLKVVSTIQNAKKFLAIQKEFGSFDGYIWQFVGHKPIDHKIKAMKDIPATTKESDAMSKDLLKRGFKFVGATICYAFMQAVGMVIDHEVKCFRYKEILE</sequence>
<dbReference type="STRING" id="1798683.A3C90_04140"/>
<keyword evidence="4 9" id="KW-0862">Zinc</keyword>
<evidence type="ECO:0000256" key="3">
    <source>
        <dbReference type="ARBA" id="ARBA00022801"/>
    </source>
</evidence>
<evidence type="ECO:0000313" key="11">
    <source>
        <dbReference type="Proteomes" id="UP000177457"/>
    </source>
</evidence>
<dbReference type="InterPro" id="IPR005019">
    <property type="entry name" value="Adenine_glyco"/>
</dbReference>
<dbReference type="AlphaFoldDB" id="A0A1F6MFN4"/>
<dbReference type="GO" id="GO:0008725">
    <property type="term" value="F:DNA-3-methyladenine glycosylase activity"/>
    <property type="evidence" value="ECO:0007669"/>
    <property type="project" value="UniProtKB-EC"/>
</dbReference>
<evidence type="ECO:0000256" key="9">
    <source>
        <dbReference type="PIRSR" id="PIRSR605019-1"/>
    </source>
</evidence>
<accession>A0A1F6MFN4</accession>
<evidence type="ECO:0000256" key="4">
    <source>
        <dbReference type="ARBA" id="ARBA00022833"/>
    </source>
</evidence>
<comment type="caution">
    <text evidence="10">The sequence shown here is derived from an EMBL/GenBank/DDBJ whole genome shotgun (WGS) entry which is preliminary data.</text>
</comment>
<evidence type="ECO:0000256" key="2">
    <source>
        <dbReference type="ARBA" id="ARBA00022763"/>
    </source>
</evidence>
<dbReference type="GO" id="GO:0006284">
    <property type="term" value="P:base-excision repair"/>
    <property type="evidence" value="ECO:0007669"/>
    <property type="project" value="InterPro"/>
</dbReference>
<feature type="binding site" evidence="9">
    <location>
        <position position="5"/>
    </location>
    <ligand>
        <name>Zn(2+)</name>
        <dbReference type="ChEBI" id="CHEBI:29105"/>
    </ligand>
</feature>
<dbReference type="Pfam" id="PF03352">
    <property type="entry name" value="Adenine_glyco"/>
    <property type="match status" value="1"/>
</dbReference>
<dbReference type="PANTHER" id="PTHR31116:SF29">
    <property type="entry name" value="DNA GLYCOSYLASE SUPERFAMILY PROTEIN"/>
    <property type="match status" value="1"/>
</dbReference>
<keyword evidence="3" id="KW-0378">Hydrolase</keyword>
<organism evidence="10 11">
    <name type="scientific">Candidatus Magasanikbacteria bacterium RIFCSPHIGHO2_02_FULL_51_14</name>
    <dbReference type="NCBI Taxonomy" id="1798683"/>
    <lineage>
        <taxon>Bacteria</taxon>
        <taxon>Candidatus Magasanikiibacteriota</taxon>
    </lineage>
</organism>
<dbReference type="Gene3D" id="1.10.340.30">
    <property type="entry name" value="Hypothetical protein, domain 2"/>
    <property type="match status" value="1"/>
</dbReference>
<evidence type="ECO:0000256" key="1">
    <source>
        <dbReference type="ARBA" id="ARBA00022723"/>
    </source>
</evidence>
<comment type="function">
    <text evidence="7">Hydrolysis of the deoxyribose N-glycosidic bond to excise 3-methyladenine from the damaged DNA polymer formed by alkylation lesions.</text>
</comment>
<reference evidence="10 11" key="1">
    <citation type="journal article" date="2016" name="Nat. Commun.">
        <title>Thousands of microbial genomes shed light on interconnected biogeochemical processes in an aquifer system.</title>
        <authorList>
            <person name="Anantharaman K."/>
            <person name="Brown C.T."/>
            <person name="Hug L.A."/>
            <person name="Sharon I."/>
            <person name="Castelle C.J."/>
            <person name="Probst A.J."/>
            <person name="Thomas B.C."/>
            <person name="Singh A."/>
            <person name="Wilkins M.J."/>
            <person name="Karaoz U."/>
            <person name="Brodie E.L."/>
            <person name="Williams K.H."/>
            <person name="Hubbard S.S."/>
            <person name="Banfield J.F."/>
        </authorList>
    </citation>
    <scope>NUCLEOTIDE SEQUENCE [LARGE SCALE GENOMIC DNA]</scope>
</reference>
<dbReference type="EC" id="3.2.2.20" evidence="8"/>
<proteinExistence type="predicted"/>
<keyword evidence="5" id="KW-0234">DNA repair</keyword>
<protein>
    <recommendedName>
        <fullName evidence="8">DNA-3-methyladenine glycosylase I</fullName>
        <ecNumber evidence="8">3.2.2.20</ecNumber>
    </recommendedName>
</protein>
<feature type="binding site" evidence="9">
    <location>
        <position position="163"/>
    </location>
    <ligand>
        <name>Zn(2+)</name>
        <dbReference type="ChEBI" id="CHEBI:29105"/>
    </ligand>
</feature>
<dbReference type="EMBL" id="MFQE01000046">
    <property type="protein sequence ID" value="OGH70465.1"/>
    <property type="molecule type" value="Genomic_DNA"/>
</dbReference>
<dbReference type="SUPFAM" id="SSF48150">
    <property type="entry name" value="DNA-glycosylase"/>
    <property type="match status" value="1"/>
</dbReference>
<dbReference type="FunFam" id="1.10.340.30:FF:000009">
    <property type="entry name" value="DNA-3-methyladenine glycosylase I"/>
    <property type="match status" value="1"/>
</dbReference>
<keyword evidence="1 9" id="KW-0479">Metal-binding</keyword>
<keyword evidence="2" id="KW-0227">DNA damage</keyword>
<name>A0A1F6MFN4_9BACT</name>
<evidence type="ECO:0000313" key="10">
    <source>
        <dbReference type="EMBL" id="OGH70465.1"/>
    </source>
</evidence>